<evidence type="ECO:0000256" key="1">
    <source>
        <dbReference type="SAM" id="MobiDB-lite"/>
    </source>
</evidence>
<name>A0A7W3LIN1_ACTNM</name>
<comment type="caution">
    <text evidence="2">The sequence shown here is derived from an EMBL/GenBank/DDBJ whole genome shotgun (WGS) entry which is preliminary data.</text>
</comment>
<feature type="region of interest" description="Disordered" evidence="1">
    <location>
        <begin position="1"/>
        <end position="34"/>
    </location>
</feature>
<dbReference type="AlphaFoldDB" id="A0A7W3LIN1"/>
<organism evidence="2 3">
    <name type="scientific">Actinomadura namibiensis</name>
    <dbReference type="NCBI Taxonomy" id="182080"/>
    <lineage>
        <taxon>Bacteria</taxon>
        <taxon>Bacillati</taxon>
        <taxon>Actinomycetota</taxon>
        <taxon>Actinomycetes</taxon>
        <taxon>Streptosporangiales</taxon>
        <taxon>Thermomonosporaceae</taxon>
        <taxon>Actinomadura</taxon>
    </lineage>
</organism>
<feature type="compositionally biased region" description="Basic and acidic residues" evidence="1">
    <location>
        <begin position="1"/>
        <end position="14"/>
    </location>
</feature>
<evidence type="ECO:0000313" key="3">
    <source>
        <dbReference type="Proteomes" id="UP000572680"/>
    </source>
</evidence>
<dbReference type="Proteomes" id="UP000572680">
    <property type="component" value="Unassembled WGS sequence"/>
</dbReference>
<evidence type="ECO:0000313" key="2">
    <source>
        <dbReference type="EMBL" id="MBA8948831.1"/>
    </source>
</evidence>
<gene>
    <name evidence="2" type="ORF">HNR61_000429</name>
</gene>
<proteinExistence type="predicted"/>
<dbReference type="EMBL" id="JACJIA010000001">
    <property type="protein sequence ID" value="MBA8948831.1"/>
    <property type="molecule type" value="Genomic_DNA"/>
</dbReference>
<reference evidence="2 3" key="1">
    <citation type="submission" date="2020-08" db="EMBL/GenBank/DDBJ databases">
        <title>Genomic Encyclopedia of Type Strains, Phase IV (KMG-IV): sequencing the most valuable type-strain genomes for metagenomic binning, comparative biology and taxonomic classification.</title>
        <authorList>
            <person name="Goeker M."/>
        </authorList>
    </citation>
    <scope>NUCLEOTIDE SEQUENCE [LARGE SCALE GENOMIC DNA]</scope>
    <source>
        <strain evidence="2 3">DSM 44197</strain>
    </source>
</reference>
<protein>
    <submittedName>
        <fullName evidence="2">Uncharacterized protein</fullName>
    </submittedName>
</protein>
<keyword evidence="3" id="KW-1185">Reference proteome</keyword>
<accession>A0A7W3LIN1</accession>
<sequence length="34" mass="3545">MADLKEGTAPRDLRAMGTDPSALAHAARQEIHGG</sequence>